<sequence length="329" mass="34883">MNGSICCLGEALVDFVSISNHRRLIDAEAFKPCAGGAPANVAVGIGRLGGQASLISCLGQDVWGDFLFEALKREGVDVRGVQRTAASSTTQAFVSVDEKGERDFSFIRSPGADTMLSDSRLDEGTLDACSVLHIGTFSFSSEPSRSASLEAVRRVKSHGGLVSLDVNYRASVWIDESEAIRCVESLLPSVDILKVSQEEARMLTGLDDLASAAKRLKELGPKLVLVSLDADGCLCMNGLVRFQVPAFRVECVDATGAGDSFIAAFLQRFVELGTLFEDVAKLEEACRFACAAASITVTGRGAIPSLPIRGEVENVLSGSRRRLAGQASA</sequence>
<name>A0A927F7B8_9BACT</name>
<dbReference type="InterPro" id="IPR029056">
    <property type="entry name" value="Ribokinase-like"/>
</dbReference>
<comment type="caution">
    <text evidence="7">The sequence shown here is derived from an EMBL/GenBank/DDBJ whole genome shotgun (WGS) entry which is preliminary data.</text>
</comment>
<dbReference type="SUPFAM" id="SSF53613">
    <property type="entry name" value="Ribokinase-like"/>
    <property type="match status" value="1"/>
</dbReference>
<keyword evidence="3" id="KW-0547">Nucleotide-binding</keyword>
<dbReference type="InterPro" id="IPR002139">
    <property type="entry name" value="Ribo/fructo_kinase"/>
</dbReference>
<dbReference type="InterPro" id="IPR050306">
    <property type="entry name" value="PfkB_Carbo_kinase"/>
</dbReference>
<feature type="domain" description="Carbohydrate kinase PfkB" evidence="6">
    <location>
        <begin position="4"/>
        <end position="308"/>
    </location>
</feature>
<evidence type="ECO:0000256" key="2">
    <source>
        <dbReference type="ARBA" id="ARBA00022679"/>
    </source>
</evidence>
<evidence type="ECO:0000256" key="4">
    <source>
        <dbReference type="ARBA" id="ARBA00022777"/>
    </source>
</evidence>
<dbReference type="AlphaFoldDB" id="A0A927F7B8"/>
<keyword evidence="5" id="KW-0067">ATP-binding</keyword>
<evidence type="ECO:0000256" key="3">
    <source>
        <dbReference type="ARBA" id="ARBA00022741"/>
    </source>
</evidence>
<dbReference type="GO" id="GO:0008865">
    <property type="term" value="F:fructokinase activity"/>
    <property type="evidence" value="ECO:0007669"/>
    <property type="project" value="UniProtKB-ARBA"/>
</dbReference>
<dbReference type="CDD" id="cd01167">
    <property type="entry name" value="bac_FRK"/>
    <property type="match status" value="1"/>
</dbReference>
<protein>
    <submittedName>
        <fullName evidence="7">Carbohydrate kinase</fullName>
    </submittedName>
</protein>
<gene>
    <name evidence="7" type="ORF">IEN85_03225</name>
</gene>
<comment type="similarity">
    <text evidence="1">Belongs to the carbohydrate kinase PfkB family.</text>
</comment>
<keyword evidence="2" id="KW-0808">Transferase</keyword>
<dbReference type="PANTHER" id="PTHR43085">
    <property type="entry name" value="HEXOKINASE FAMILY MEMBER"/>
    <property type="match status" value="1"/>
</dbReference>
<reference evidence="7" key="1">
    <citation type="submission" date="2020-09" db="EMBL/GenBank/DDBJ databases">
        <title>Pelagicoccus enzymogenes sp. nov. with an EPS production, isolated from marine sediment.</title>
        <authorList>
            <person name="Feng X."/>
        </authorList>
    </citation>
    <scope>NUCLEOTIDE SEQUENCE</scope>
    <source>
        <strain evidence="7">NFK12</strain>
    </source>
</reference>
<evidence type="ECO:0000259" key="6">
    <source>
        <dbReference type="Pfam" id="PF00294"/>
    </source>
</evidence>
<evidence type="ECO:0000256" key="1">
    <source>
        <dbReference type="ARBA" id="ARBA00010688"/>
    </source>
</evidence>
<dbReference type="PROSITE" id="PS00583">
    <property type="entry name" value="PFKB_KINASES_1"/>
    <property type="match status" value="1"/>
</dbReference>
<dbReference type="InterPro" id="IPR011611">
    <property type="entry name" value="PfkB_dom"/>
</dbReference>
<evidence type="ECO:0000256" key="5">
    <source>
        <dbReference type="ARBA" id="ARBA00022840"/>
    </source>
</evidence>
<evidence type="ECO:0000313" key="7">
    <source>
        <dbReference type="EMBL" id="MBD5778490.1"/>
    </source>
</evidence>
<dbReference type="PRINTS" id="PR00990">
    <property type="entry name" value="RIBOKINASE"/>
</dbReference>
<dbReference type="InterPro" id="IPR002173">
    <property type="entry name" value="Carboh/pur_kinase_PfkB_CS"/>
</dbReference>
<dbReference type="Proteomes" id="UP000622317">
    <property type="component" value="Unassembled WGS sequence"/>
</dbReference>
<accession>A0A927F7B8</accession>
<dbReference type="GO" id="GO:0006000">
    <property type="term" value="P:fructose metabolic process"/>
    <property type="evidence" value="ECO:0007669"/>
    <property type="project" value="UniProtKB-ARBA"/>
</dbReference>
<proteinExistence type="inferred from homology"/>
<evidence type="ECO:0000313" key="8">
    <source>
        <dbReference type="Proteomes" id="UP000622317"/>
    </source>
</evidence>
<dbReference type="Pfam" id="PF00294">
    <property type="entry name" value="PfkB"/>
    <property type="match status" value="1"/>
</dbReference>
<keyword evidence="4 7" id="KW-0418">Kinase</keyword>
<organism evidence="7 8">
    <name type="scientific">Pelagicoccus enzymogenes</name>
    <dbReference type="NCBI Taxonomy" id="2773457"/>
    <lineage>
        <taxon>Bacteria</taxon>
        <taxon>Pseudomonadati</taxon>
        <taxon>Verrucomicrobiota</taxon>
        <taxon>Opitutia</taxon>
        <taxon>Puniceicoccales</taxon>
        <taxon>Pelagicoccaceae</taxon>
        <taxon>Pelagicoccus</taxon>
    </lineage>
</organism>
<keyword evidence="8" id="KW-1185">Reference proteome</keyword>
<dbReference type="GO" id="GO:0005524">
    <property type="term" value="F:ATP binding"/>
    <property type="evidence" value="ECO:0007669"/>
    <property type="project" value="UniProtKB-KW"/>
</dbReference>
<dbReference type="Gene3D" id="3.40.1190.20">
    <property type="match status" value="1"/>
</dbReference>
<dbReference type="RefSeq" id="WP_191615628.1">
    <property type="nucleotide sequence ID" value="NZ_JACYFG010000006.1"/>
</dbReference>
<dbReference type="EMBL" id="JACYFG010000006">
    <property type="protein sequence ID" value="MBD5778490.1"/>
    <property type="molecule type" value="Genomic_DNA"/>
</dbReference>
<dbReference type="PANTHER" id="PTHR43085:SF1">
    <property type="entry name" value="PSEUDOURIDINE KINASE-RELATED"/>
    <property type="match status" value="1"/>
</dbReference>